<evidence type="ECO:0000256" key="2">
    <source>
        <dbReference type="SAM" id="SignalP"/>
    </source>
</evidence>
<evidence type="ECO:0000313" key="3">
    <source>
        <dbReference type="EMBL" id="KAK8243564.1"/>
    </source>
</evidence>
<protein>
    <submittedName>
        <fullName evidence="3">Uncharacterized protein</fullName>
    </submittedName>
</protein>
<feature type="chain" id="PRO_5046812347" evidence="2">
    <location>
        <begin position="26"/>
        <end position="156"/>
    </location>
</feature>
<accession>A0ABR1YZ09</accession>
<comment type="caution">
    <text evidence="3">The sequence shown here is derived from an EMBL/GenBank/DDBJ whole genome shotgun (WGS) entry which is preliminary data.</text>
</comment>
<keyword evidence="4" id="KW-1185">Reference proteome</keyword>
<evidence type="ECO:0000256" key="1">
    <source>
        <dbReference type="SAM" id="MobiDB-lite"/>
    </source>
</evidence>
<sequence>MKVFSFSLFSSVCHFILFLLHAVHHHKSPVSTINCQFTQLPQPTFLATQNPTKPLNLPLPTPPSPSLLQALATYLPSTRLSPSSIRPSYLERKLSPASSSSSQYRDKPSETRDSAETAVRRGWLAGLVCGGLGTCGWGRAGFADLIAWQGGRHHEG</sequence>
<organism evidence="3 4">
    <name type="scientific">Phyllosticta capitalensis</name>
    <dbReference type="NCBI Taxonomy" id="121624"/>
    <lineage>
        <taxon>Eukaryota</taxon>
        <taxon>Fungi</taxon>
        <taxon>Dikarya</taxon>
        <taxon>Ascomycota</taxon>
        <taxon>Pezizomycotina</taxon>
        <taxon>Dothideomycetes</taxon>
        <taxon>Dothideomycetes incertae sedis</taxon>
        <taxon>Botryosphaeriales</taxon>
        <taxon>Phyllostictaceae</taxon>
        <taxon>Phyllosticta</taxon>
    </lineage>
</organism>
<feature type="compositionally biased region" description="Basic and acidic residues" evidence="1">
    <location>
        <begin position="104"/>
        <end position="117"/>
    </location>
</feature>
<gene>
    <name evidence="3" type="ORF">HDK90DRAFT_126247</name>
</gene>
<keyword evidence="2" id="KW-0732">Signal</keyword>
<dbReference type="Proteomes" id="UP001492380">
    <property type="component" value="Unassembled WGS sequence"/>
</dbReference>
<dbReference type="EMBL" id="JBBWRZ010000002">
    <property type="protein sequence ID" value="KAK8243564.1"/>
    <property type="molecule type" value="Genomic_DNA"/>
</dbReference>
<feature type="signal peptide" evidence="2">
    <location>
        <begin position="1"/>
        <end position="25"/>
    </location>
</feature>
<proteinExistence type="predicted"/>
<name>A0ABR1YZ09_9PEZI</name>
<evidence type="ECO:0000313" key="4">
    <source>
        <dbReference type="Proteomes" id="UP001492380"/>
    </source>
</evidence>
<feature type="region of interest" description="Disordered" evidence="1">
    <location>
        <begin position="79"/>
        <end position="117"/>
    </location>
</feature>
<reference evidence="3 4" key="1">
    <citation type="submission" date="2024-04" db="EMBL/GenBank/DDBJ databases">
        <title>Phyllosticta paracitricarpa is synonymous to the EU quarantine fungus P. citricarpa based on phylogenomic analyses.</title>
        <authorList>
            <consortium name="Lawrence Berkeley National Laboratory"/>
            <person name="Van Ingen-Buijs V.A."/>
            <person name="Van Westerhoven A.C."/>
            <person name="Haridas S."/>
            <person name="Skiadas P."/>
            <person name="Martin F."/>
            <person name="Groenewald J.Z."/>
            <person name="Crous P.W."/>
            <person name="Seidl M.F."/>
        </authorList>
    </citation>
    <scope>NUCLEOTIDE SEQUENCE [LARGE SCALE GENOMIC DNA]</scope>
    <source>
        <strain evidence="3 4">CBS 123374</strain>
    </source>
</reference>